<name>A0A067MU76_BOTB1</name>
<dbReference type="PRINTS" id="PR00109">
    <property type="entry name" value="TYRKINASE"/>
</dbReference>
<dbReference type="STRING" id="930990.A0A067MU76"/>
<accession>A0A067MU76</accession>
<dbReference type="AlphaFoldDB" id="A0A067MU76"/>
<feature type="domain" description="Protein kinase" evidence="1">
    <location>
        <begin position="1"/>
        <end position="218"/>
    </location>
</feature>
<dbReference type="OrthoDB" id="26722at2759"/>
<proteinExistence type="predicted"/>
<evidence type="ECO:0000259" key="1">
    <source>
        <dbReference type="PROSITE" id="PS50011"/>
    </source>
</evidence>
<reference evidence="3" key="1">
    <citation type="journal article" date="2014" name="Proc. Natl. Acad. Sci. U.S.A.">
        <title>Extensive sampling of basidiomycete genomes demonstrates inadequacy of the white-rot/brown-rot paradigm for wood decay fungi.</title>
        <authorList>
            <person name="Riley R."/>
            <person name="Salamov A.A."/>
            <person name="Brown D.W."/>
            <person name="Nagy L.G."/>
            <person name="Floudas D."/>
            <person name="Held B.W."/>
            <person name="Levasseur A."/>
            <person name="Lombard V."/>
            <person name="Morin E."/>
            <person name="Otillar R."/>
            <person name="Lindquist E.A."/>
            <person name="Sun H."/>
            <person name="LaButti K.M."/>
            <person name="Schmutz J."/>
            <person name="Jabbour D."/>
            <person name="Luo H."/>
            <person name="Baker S.E."/>
            <person name="Pisabarro A.G."/>
            <person name="Walton J.D."/>
            <person name="Blanchette R.A."/>
            <person name="Henrissat B."/>
            <person name="Martin F."/>
            <person name="Cullen D."/>
            <person name="Hibbett D.S."/>
            <person name="Grigoriev I.V."/>
        </authorList>
    </citation>
    <scope>NUCLEOTIDE SEQUENCE [LARGE SCALE GENOMIC DNA]</scope>
    <source>
        <strain evidence="3">FD-172 SS1</strain>
    </source>
</reference>
<sequence>LLKLLRRETEVWHRLDHPNILEFYGVYRHESLDYLVSPWVPNGDLLTYLKSHPQIDRKSMALEIAGALAYLHKEEVVHGDVKSKNILVSSSGRPLLCDFGLSKILDRANRSRTPTEIQGAGSPRWMAPEFLTDQPDGRSKTKAGDVFAFGFVMIEVYTGRVPFYEHSDSLVLLLLLCGRRPERPLNMDGVVWNLTRKCWLTKPSSRPTMRKVCQMLRLR</sequence>
<dbReference type="SMART" id="SM00220">
    <property type="entry name" value="S_TKc"/>
    <property type="match status" value="1"/>
</dbReference>
<dbReference type="PROSITE" id="PS00108">
    <property type="entry name" value="PROTEIN_KINASE_ST"/>
    <property type="match status" value="1"/>
</dbReference>
<protein>
    <recommendedName>
        <fullName evidence="1">Protein kinase domain-containing protein</fullName>
    </recommendedName>
</protein>
<dbReference type="GO" id="GO:0004674">
    <property type="term" value="F:protein serine/threonine kinase activity"/>
    <property type="evidence" value="ECO:0007669"/>
    <property type="project" value="TreeGrafter"/>
</dbReference>
<dbReference type="InterPro" id="IPR008271">
    <property type="entry name" value="Ser/Thr_kinase_AS"/>
</dbReference>
<evidence type="ECO:0000313" key="3">
    <source>
        <dbReference type="Proteomes" id="UP000027195"/>
    </source>
</evidence>
<evidence type="ECO:0000313" key="2">
    <source>
        <dbReference type="EMBL" id="KDQ19169.1"/>
    </source>
</evidence>
<keyword evidence="3" id="KW-1185">Reference proteome</keyword>
<dbReference type="PROSITE" id="PS50011">
    <property type="entry name" value="PROTEIN_KINASE_DOM"/>
    <property type="match status" value="1"/>
</dbReference>
<dbReference type="HOGENOM" id="CLU_000288_7_18_1"/>
<dbReference type="SUPFAM" id="SSF56112">
    <property type="entry name" value="Protein kinase-like (PK-like)"/>
    <property type="match status" value="1"/>
</dbReference>
<dbReference type="Proteomes" id="UP000027195">
    <property type="component" value="Unassembled WGS sequence"/>
</dbReference>
<dbReference type="Pfam" id="PF07714">
    <property type="entry name" value="PK_Tyr_Ser-Thr"/>
    <property type="match status" value="1"/>
</dbReference>
<dbReference type="InParanoid" id="A0A067MU76"/>
<gene>
    <name evidence="2" type="ORF">BOTBODRAFT_103444</name>
</gene>
<dbReference type="Gene3D" id="1.10.510.10">
    <property type="entry name" value="Transferase(Phosphotransferase) domain 1"/>
    <property type="match status" value="1"/>
</dbReference>
<organism evidence="2 3">
    <name type="scientific">Botryobasidium botryosum (strain FD-172 SS1)</name>
    <dbReference type="NCBI Taxonomy" id="930990"/>
    <lineage>
        <taxon>Eukaryota</taxon>
        <taxon>Fungi</taxon>
        <taxon>Dikarya</taxon>
        <taxon>Basidiomycota</taxon>
        <taxon>Agaricomycotina</taxon>
        <taxon>Agaricomycetes</taxon>
        <taxon>Cantharellales</taxon>
        <taxon>Botryobasidiaceae</taxon>
        <taxon>Botryobasidium</taxon>
    </lineage>
</organism>
<dbReference type="InterPro" id="IPR051681">
    <property type="entry name" value="Ser/Thr_Kinases-Pseudokinases"/>
</dbReference>
<dbReference type="EMBL" id="KL198020">
    <property type="protein sequence ID" value="KDQ19169.1"/>
    <property type="molecule type" value="Genomic_DNA"/>
</dbReference>
<dbReference type="InterPro" id="IPR000719">
    <property type="entry name" value="Prot_kinase_dom"/>
</dbReference>
<dbReference type="InterPro" id="IPR001245">
    <property type="entry name" value="Ser-Thr/Tyr_kinase_cat_dom"/>
</dbReference>
<dbReference type="PANTHER" id="PTHR44329:SF214">
    <property type="entry name" value="PROTEIN KINASE DOMAIN-CONTAINING PROTEIN"/>
    <property type="match status" value="1"/>
</dbReference>
<feature type="non-terminal residue" evidence="2">
    <location>
        <position position="1"/>
    </location>
</feature>
<dbReference type="PANTHER" id="PTHR44329">
    <property type="entry name" value="SERINE/THREONINE-PROTEIN KINASE TNNI3K-RELATED"/>
    <property type="match status" value="1"/>
</dbReference>
<dbReference type="PIRSF" id="PIRSF000654">
    <property type="entry name" value="Integrin-linked_kinase"/>
    <property type="match status" value="1"/>
</dbReference>
<dbReference type="GO" id="GO:0005524">
    <property type="term" value="F:ATP binding"/>
    <property type="evidence" value="ECO:0007669"/>
    <property type="project" value="InterPro"/>
</dbReference>
<dbReference type="InterPro" id="IPR011009">
    <property type="entry name" value="Kinase-like_dom_sf"/>
</dbReference>